<dbReference type="GO" id="GO:0016020">
    <property type="term" value="C:membrane"/>
    <property type="evidence" value="ECO:0007669"/>
    <property type="project" value="UniProtKB-SubCell"/>
</dbReference>
<keyword evidence="4 6" id="KW-1133">Transmembrane helix</keyword>
<feature type="transmembrane region" description="Helical" evidence="6">
    <location>
        <begin position="241"/>
        <end position="261"/>
    </location>
</feature>
<dbReference type="Pfam" id="PF01940">
    <property type="entry name" value="DUF92"/>
    <property type="match status" value="1"/>
</dbReference>
<accession>A0A562JD21</accession>
<keyword evidence="5 6" id="KW-0472">Membrane</keyword>
<proteinExistence type="inferred from homology"/>
<reference evidence="7 8" key="1">
    <citation type="journal article" date="2015" name="Stand. Genomic Sci.">
        <title>Genomic Encyclopedia of Bacterial and Archaeal Type Strains, Phase III: the genomes of soil and plant-associated and newly described type strains.</title>
        <authorList>
            <person name="Whitman W.B."/>
            <person name="Woyke T."/>
            <person name="Klenk H.P."/>
            <person name="Zhou Y."/>
            <person name="Lilburn T.G."/>
            <person name="Beck B.J."/>
            <person name="De Vos P."/>
            <person name="Vandamme P."/>
            <person name="Eisen J.A."/>
            <person name="Garrity G."/>
            <person name="Hugenholtz P."/>
            <person name="Kyrpides N.C."/>
        </authorList>
    </citation>
    <scope>NUCLEOTIDE SEQUENCE [LARGE SCALE GENOMIC DNA]</scope>
    <source>
        <strain evidence="7 8">CGMCC 1.10115</strain>
    </source>
</reference>
<evidence type="ECO:0000313" key="8">
    <source>
        <dbReference type="Proteomes" id="UP000318667"/>
    </source>
</evidence>
<evidence type="ECO:0000313" key="7">
    <source>
        <dbReference type="EMBL" id="TWH81039.1"/>
    </source>
</evidence>
<comment type="subcellular location">
    <subcellularLocation>
        <location evidence="1">Membrane</location>
        <topology evidence="1">Multi-pass membrane protein</topology>
    </subcellularLocation>
</comment>
<dbReference type="InterPro" id="IPR002794">
    <property type="entry name" value="DUF92_TMEM19"/>
</dbReference>
<organism evidence="7 8">
    <name type="scientific">Cytobacillus oceanisediminis</name>
    <dbReference type="NCBI Taxonomy" id="665099"/>
    <lineage>
        <taxon>Bacteria</taxon>
        <taxon>Bacillati</taxon>
        <taxon>Bacillota</taxon>
        <taxon>Bacilli</taxon>
        <taxon>Bacillales</taxon>
        <taxon>Bacillaceae</taxon>
        <taxon>Cytobacillus</taxon>
    </lineage>
</organism>
<feature type="transmembrane region" description="Helical" evidence="6">
    <location>
        <begin position="153"/>
        <end position="177"/>
    </location>
</feature>
<sequence length="262" mass="28113">MLEYAFILTFIFVTALAGFYFKLLSMSGSLAAFTIGMAVGWGFGLRGLLVLGFFFASSSFWSKFKSKQKIKVEDKHEKGSRRDWHQVAANGGIAGIASILYLVYPSPVWLIGFLISIASANSDTWASEIGSLSKKPPLAIRTLKPAETGTSGAVSLLGTFAAMAGASAIALISFFLFDLTPFEALFILAFGFAGNVIDSFTGAYLQAIYKCNVCGAEVEKLNHCGKKTSLIGGKRFADNDFVNFFAGLASTALGMLLYILMT</sequence>
<feature type="transmembrane region" description="Helical" evidence="6">
    <location>
        <begin position="5"/>
        <end position="23"/>
    </location>
</feature>
<dbReference type="OrthoDB" id="9808500at2"/>
<protein>
    <submittedName>
        <fullName evidence="7">Uncharacterized protein (TIGR00297 family)</fullName>
    </submittedName>
</protein>
<feature type="transmembrane region" description="Helical" evidence="6">
    <location>
        <begin position="43"/>
        <end position="64"/>
    </location>
</feature>
<evidence type="ECO:0000256" key="4">
    <source>
        <dbReference type="ARBA" id="ARBA00022989"/>
    </source>
</evidence>
<feature type="transmembrane region" description="Helical" evidence="6">
    <location>
        <begin position="84"/>
        <end position="104"/>
    </location>
</feature>
<gene>
    <name evidence="7" type="ORF">IQ19_04458</name>
</gene>
<evidence type="ECO:0000256" key="5">
    <source>
        <dbReference type="ARBA" id="ARBA00023136"/>
    </source>
</evidence>
<dbReference type="PANTHER" id="PTHR13353">
    <property type="entry name" value="TRANSMEMBRANE PROTEIN 19"/>
    <property type="match status" value="1"/>
</dbReference>
<dbReference type="PANTHER" id="PTHR13353:SF5">
    <property type="entry name" value="TRANSMEMBRANE PROTEIN 19"/>
    <property type="match status" value="1"/>
</dbReference>
<dbReference type="Proteomes" id="UP000318667">
    <property type="component" value="Unassembled WGS sequence"/>
</dbReference>
<dbReference type="GeneID" id="65405550"/>
<evidence type="ECO:0000256" key="6">
    <source>
        <dbReference type="SAM" id="Phobius"/>
    </source>
</evidence>
<dbReference type="AlphaFoldDB" id="A0A562JD21"/>
<evidence type="ECO:0000256" key="1">
    <source>
        <dbReference type="ARBA" id="ARBA00004141"/>
    </source>
</evidence>
<name>A0A562JD21_9BACI</name>
<dbReference type="RefSeq" id="WP_144544982.1">
    <property type="nucleotide sequence ID" value="NZ_CBCSDC010000020.1"/>
</dbReference>
<evidence type="ECO:0000256" key="3">
    <source>
        <dbReference type="ARBA" id="ARBA00022692"/>
    </source>
</evidence>
<keyword evidence="8" id="KW-1185">Reference proteome</keyword>
<feature type="transmembrane region" description="Helical" evidence="6">
    <location>
        <begin position="184"/>
        <end position="205"/>
    </location>
</feature>
<dbReference type="EMBL" id="VLKI01000018">
    <property type="protein sequence ID" value="TWH81039.1"/>
    <property type="molecule type" value="Genomic_DNA"/>
</dbReference>
<comment type="caution">
    <text evidence="7">The sequence shown here is derived from an EMBL/GenBank/DDBJ whole genome shotgun (WGS) entry which is preliminary data.</text>
</comment>
<keyword evidence="3 6" id="KW-0812">Transmembrane</keyword>
<evidence type="ECO:0000256" key="2">
    <source>
        <dbReference type="ARBA" id="ARBA00009012"/>
    </source>
</evidence>
<comment type="similarity">
    <text evidence="2">Belongs to the TMEM19 family.</text>
</comment>